<evidence type="ECO:0000259" key="10">
    <source>
        <dbReference type="Pfam" id="PF01266"/>
    </source>
</evidence>
<dbReference type="Gene3D" id="3.40.50.150">
    <property type="entry name" value="Vaccinia Virus protein VP39"/>
    <property type="match status" value="1"/>
</dbReference>
<dbReference type="Pfam" id="PF01266">
    <property type="entry name" value="DAO"/>
    <property type="match status" value="1"/>
</dbReference>
<dbReference type="Pfam" id="PF05430">
    <property type="entry name" value="Methyltransf_30"/>
    <property type="match status" value="1"/>
</dbReference>
<feature type="domain" description="FAD dependent oxidoreductase" evidence="10">
    <location>
        <begin position="59"/>
        <end position="408"/>
    </location>
</feature>
<keyword evidence="6" id="KW-0819">tRNA processing</keyword>
<evidence type="ECO:0000313" key="12">
    <source>
        <dbReference type="EMBL" id="PZQ72745.1"/>
    </source>
</evidence>
<evidence type="ECO:0000256" key="8">
    <source>
        <dbReference type="ARBA" id="ARBA00023002"/>
    </source>
</evidence>
<gene>
    <name evidence="12" type="ORF">DI563_16255</name>
</gene>
<protein>
    <submittedName>
        <fullName evidence="12">FAD-dependent cmnm(5)s(2)U34 oxidoreductase</fullName>
    </submittedName>
</protein>
<dbReference type="PANTHER" id="PTHR13847:SF283">
    <property type="entry name" value="TRNA 5-METHYLAMINOMETHYL-2-THIOURIDINE BIOSYNTHESIS BIFUNCTIONAL PROTEIN MNMC"/>
    <property type="match status" value="1"/>
</dbReference>
<reference evidence="12 13" key="1">
    <citation type="submission" date="2017-08" db="EMBL/GenBank/DDBJ databases">
        <title>Infants hospitalized years apart are colonized by the same room-sourced microbial strains.</title>
        <authorList>
            <person name="Brooks B."/>
            <person name="Olm M.R."/>
            <person name="Firek B.A."/>
            <person name="Baker R."/>
            <person name="Thomas B.C."/>
            <person name="Morowitz M.J."/>
            <person name="Banfield J.F."/>
        </authorList>
    </citation>
    <scope>NUCLEOTIDE SEQUENCE [LARGE SCALE GENOMIC DNA]</scope>
    <source>
        <strain evidence="12">S2_005_003_R2_41</strain>
    </source>
</reference>
<keyword evidence="9" id="KW-0511">Multifunctional enzyme</keyword>
<dbReference type="Gene3D" id="3.30.9.10">
    <property type="entry name" value="D-Amino Acid Oxidase, subunit A, domain 2"/>
    <property type="match status" value="1"/>
</dbReference>
<dbReference type="AlphaFoldDB" id="A0A2W5QD74"/>
<keyword evidence="2" id="KW-0489">Methyltransferase</keyword>
<evidence type="ECO:0000256" key="7">
    <source>
        <dbReference type="ARBA" id="ARBA00022827"/>
    </source>
</evidence>
<evidence type="ECO:0000256" key="5">
    <source>
        <dbReference type="ARBA" id="ARBA00022691"/>
    </source>
</evidence>
<dbReference type="InterPro" id="IPR008471">
    <property type="entry name" value="MnmC-like_methylTransf"/>
</dbReference>
<dbReference type="Proteomes" id="UP000249135">
    <property type="component" value="Unassembled WGS sequence"/>
</dbReference>
<dbReference type="GO" id="GO:0008168">
    <property type="term" value="F:methyltransferase activity"/>
    <property type="evidence" value="ECO:0007669"/>
    <property type="project" value="UniProtKB-KW"/>
</dbReference>
<feature type="non-terminal residue" evidence="12">
    <location>
        <position position="1"/>
    </location>
</feature>
<dbReference type="NCBIfam" id="TIGR03197">
    <property type="entry name" value="MnmC_Cterm"/>
    <property type="match status" value="1"/>
</dbReference>
<dbReference type="Gene3D" id="3.50.50.60">
    <property type="entry name" value="FAD/NAD(P)-binding domain"/>
    <property type="match status" value="1"/>
</dbReference>
<dbReference type="GO" id="GO:0005737">
    <property type="term" value="C:cytoplasm"/>
    <property type="evidence" value="ECO:0007669"/>
    <property type="project" value="TreeGrafter"/>
</dbReference>
<keyword evidence="5" id="KW-0949">S-adenosyl-L-methionine</keyword>
<dbReference type="SUPFAM" id="SSF51971">
    <property type="entry name" value="Nucleotide-binding domain"/>
    <property type="match status" value="1"/>
</dbReference>
<evidence type="ECO:0000256" key="4">
    <source>
        <dbReference type="ARBA" id="ARBA00022679"/>
    </source>
</evidence>
<keyword evidence="4" id="KW-0808">Transferase</keyword>
<evidence type="ECO:0000313" key="13">
    <source>
        <dbReference type="Proteomes" id="UP000249135"/>
    </source>
</evidence>
<evidence type="ECO:0000256" key="9">
    <source>
        <dbReference type="ARBA" id="ARBA00023268"/>
    </source>
</evidence>
<dbReference type="GO" id="GO:0008033">
    <property type="term" value="P:tRNA processing"/>
    <property type="evidence" value="ECO:0007669"/>
    <property type="project" value="UniProtKB-KW"/>
</dbReference>
<evidence type="ECO:0000256" key="3">
    <source>
        <dbReference type="ARBA" id="ARBA00022630"/>
    </source>
</evidence>
<dbReference type="GO" id="GO:0016645">
    <property type="term" value="F:oxidoreductase activity, acting on the CH-NH group of donors"/>
    <property type="evidence" value="ECO:0007669"/>
    <property type="project" value="InterPro"/>
</dbReference>
<dbReference type="InterPro" id="IPR017610">
    <property type="entry name" value="tRNA_S-uridine_synth_MnmC_C"/>
</dbReference>
<dbReference type="PANTHER" id="PTHR13847">
    <property type="entry name" value="SARCOSINE DEHYDROGENASE-RELATED"/>
    <property type="match status" value="1"/>
</dbReference>
<evidence type="ECO:0000256" key="6">
    <source>
        <dbReference type="ARBA" id="ARBA00022694"/>
    </source>
</evidence>
<keyword evidence="7" id="KW-0274">FAD</keyword>
<sequence length="431" mass="44596">ATWTIARAVRDALAPLGFVVEKAPGLPPKRDCLRGRYAPAWQPRRPPPDPHRAAAPGECVVVGAGLAGAAVAASLARRGWHVTVLDAAEAPATGASGAPAAVLAPHASPDDALLSRLTRAGARLGWQQVQSLLADGAGTDWQCEGVLERRANTAALRLPPGWQADGPNDSWTADAAQCARAALPPGTPALWHAHAGWVRPTALVAAWLATPGVRFVGNTQVAHVALTSDGRWQALDAEGAVLAEADRLVLAGGHGTRSLVAGALPLQPVRGQLVHGPVPASGDRVGMPTVPLNGDGHLVPAAPLPGGPRWLSGSTFSPGDETRDLRPKDAEFNLDRLERLHPNLAALARQQAARGELQAWAGVRCASADRRPLVGPLPGAAPGLWVSTAMGSRGLSFAALCAELLAARWHGEPLPVAANLARALDTSRVRA</sequence>
<dbReference type="GO" id="GO:0032259">
    <property type="term" value="P:methylation"/>
    <property type="evidence" value="ECO:0007669"/>
    <property type="project" value="UniProtKB-KW"/>
</dbReference>
<comment type="caution">
    <text evidence="12">The sequence shown here is derived from an EMBL/GenBank/DDBJ whole genome shotgun (WGS) entry which is preliminary data.</text>
</comment>
<evidence type="ECO:0000259" key="11">
    <source>
        <dbReference type="Pfam" id="PF05430"/>
    </source>
</evidence>
<name>A0A2W5QD74_VARPD</name>
<evidence type="ECO:0000256" key="1">
    <source>
        <dbReference type="ARBA" id="ARBA00022490"/>
    </source>
</evidence>
<feature type="domain" description="MnmC-like methyltransferase" evidence="11">
    <location>
        <begin position="1"/>
        <end position="36"/>
    </location>
</feature>
<evidence type="ECO:0000256" key="2">
    <source>
        <dbReference type="ARBA" id="ARBA00022603"/>
    </source>
</evidence>
<dbReference type="InterPro" id="IPR006076">
    <property type="entry name" value="FAD-dep_OxRdtase"/>
</dbReference>
<keyword evidence="1" id="KW-0963">Cytoplasm</keyword>
<dbReference type="InterPro" id="IPR036188">
    <property type="entry name" value="FAD/NAD-bd_sf"/>
</dbReference>
<keyword evidence="8" id="KW-0560">Oxidoreductase</keyword>
<dbReference type="SUPFAM" id="SSF54373">
    <property type="entry name" value="FAD-linked reductases, C-terminal domain"/>
    <property type="match status" value="1"/>
</dbReference>
<proteinExistence type="predicted"/>
<dbReference type="InterPro" id="IPR029063">
    <property type="entry name" value="SAM-dependent_MTases_sf"/>
</dbReference>
<organism evidence="12 13">
    <name type="scientific">Variovorax paradoxus</name>
    <dbReference type="NCBI Taxonomy" id="34073"/>
    <lineage>
        <taxon>Bacteria</taxon>
        <taxon>Pseudomonadati</taxon>
        <taxon>Pseudomonadota</taxon>
        <taxon>Betaproteobacteria</taxon>
        <taxon>Burkholderiales</taxon>
        <taxon>Comamonadaceae</taxon>
        <taxon>Variovorax</taxon>
    </lineage>
</organism>
<keyword evidence="3" id="KW-0285">Flavoprotein</keyword>
<accession>A0A2W5QD74</accession>
<dbReference type="EMBL" id="QFPP01000215">
    <property type="protein sequence ID" value="PZQ72745.1"/>
    <property type="molecule type" value="Genomic_DNA"/>
</dbReference>